<comment type="function">
    <text evidence="6">May nick specific sequences that contain T:G mispairs resulting from m5C-deamination.</text>
</comment>
<name>A0ABV7HPE6_9GAMM</name>
<gene>
    <name evidence="7" type="ORF">ACFOEB_10855</name>
</gene>
<evidence type="ECO:0000313" key="8">
    <source>
        <dbReference type="Proteomes" id="UP001595548"/>
    </source>
</evidence>
<dbReference type="Pfam" id="PF03852">
    <property type="entry name" value="Vsr"/>
    <property type="match status" value="1"/>
</dbReference>
<reference evidence="8" key="1">
    <citation type="journal article" date="2019" name="Int. J. Syst. Evol. Microbiol.">
        <title>The Global Catalogue of Microorganisms (GCM) 10K type strain sequencing project: providing services to taxonomists for standard genome sequencing and annotation.</title>
        <authorList>
            <consortium name="The Broad Institute Genomics Platform"/>
            <consortium name="The Broad Institute Genome Sequencing Center for Infectious Disease"/>
            <person name="Wu L."/>
            <person name="Ma J."/>
        </authorList>
    </citation>
    <scope>NUCLEOTIDE SEQUENCE [LARGE SCALE GENOMIC DNA]</scope>
    <source>
        <strain evidence="8">KCTC 52141</strain>
    </source>
</reference>
<dbReference type="RefSeq" id="WP_382416651.1">
    <property type="nucleotide sequence ID" value="NZ_JBHRTL010000006.1"/>
</dbReference>
<comment type="similarity">
    <text evidence="6">Belongs to the vsr family.</text>
</comment>
<dbReference type="Gene3D" id="3.40.960.10">
    <property type="entry name" value="VSR Endonuclease"/>
    <property type="match status" value="1"/>
</dbReference>
<evidence type="ECO:0000256" key="5">
    <source>
        <dbReference type="ARBA" id="ARBA00023204"/>
    </source>
</evidence>
<dbReference type="CDD" id="cd00221">
    <property type="entry name" value="Vsr"/>
    <property type="match status" value="1"/>
</dbReference>
<evidence type="ECO:0000256" key="4">
    <source>
        <dbReference type="ARBA" id="ARBA00022801"/>
    </source>
</evidence>
<sequence>MASIRDKDTKPEIQVRKYLFSQRFRYRLHRHDLPGKPDIVMPGRKLVIFVNGCYWHRHSGCRLAYTPKSNIEFWNAKFDDNVQRDIKNHKDLQALGYRVIVIWECEVRSGTYKNWIIQRIMNKCQTSDNSEIT</sequence>
<dbReference type="GO" id="GO:0004519">
    <property type="term" value="F:endonuclease activity"/>
    <property type="evidence" value="ECO:0007669"/>
    <property type="project" value="UniProtKB-KW"/>
</dbReference>
<evidence type="ECO:0000256" key="3">
    <source>
        <dbReference type="ARBA" id="ARBA00022763"/>
    </source>
</evidence>
<protein>
    <recommendedName>
        <fullName evidence="6">Very short patch repair endonuclease</fullName>
        <ecNumber evidence="6">3.1.-.-</ecNumber>
    </recommendedName>
</protein>
<evidence type="ECO:0000256" key="2">
    <source>
        <dbReference type="ARBA" id="ARBA00022759"/>
    </source>
</evidence>
<keyword evidence="5 6" id="KW-0234">DNA repair</keyword>
<keyword evidence="2 6" id="KW-0255">Endonuclease</keyword>
<evidence type="ECO:0000256" key="6">
    <source>
        <dbReference type="PIRNR" id="PIRNR018267"/>
    </source>
</evidence>
<keyword evidence="1 6" id="KW-0540">Nuclease</keyword>
<comment type="caution">
    <text evidence="7">The sequence shown here is derived from an EMBL/GenBank/DDBJ whole genome shotgun (WGS) entry which is preliminary data.</text>
</comment>
<dbReference type="EC" id="3.1.-.-" evidence="6"/>
<dbReference type="PIRSF" id="PIRSF018267">
    <property type="entry name" value="VSR_endonuc"/>
    <property type="match status" value="1"/>
</dbReference>
<proteinExistence type="inferred from homology"/>
<dbReference type="SUPFAM" id="SSF52980">
    <property type="entry name" value="Restriction endonuclease-like"/>
    <property type="match status" value="1"/>
</dbReference>
<keyword evidence="4 6" id="KW-0378">Hydrolase</keyword>
<dbReference type="Proteomes" id="UP001595548">
    <property type="component" value="Unassembled WGS sequence"/>
</dbReference>
<dbReference type="InterPro" id="IPR011335">
    <property type="entry name" value="Restrct_endonuc-II-like"/>
</dbReference>
<dbReference type="EMBL" id="JBHRTL010000006">
    <property type="protein sequence ID" value="MFC3155700.1"/>
    <property type="molecule type" value="Genomic_DNA"/>
</dbReference>
<keyword evidence="8" id="KW-1185">Reference proteome</keyword>
<evidence type="ECO:0000256" key="1">
    <source>
        <dbReference type="ARBA" id="ARBA00022722"/>
    </source>
</evidence>
<evidence type="ECO:0000313" key="7">
    <source>
        <dbReference type="EMBL" id="MFC3155700.1"/>
    </source>
</evidence>
<organism evidence="7 8">
    <name type="scientific">Gilvimarinus japonicus</name>
    <dbReference type="NCBI Taxonomy" id="1796469"/>
    <lineage>
        <taxon>Bacteria</taxon>
        <taxon>Pseudomonadati</taxon>
        <taxon>Pseudomonadota</taxon>
        <taxon>Gammaproteobacteria</taxon>
        <taxon>Cellvibrionales</taxon>
        <taxon>Cellvibrionaceae</taxon>
        <taxon>Gilvimarinus</taxon>
    </lineage>
</organism>
<keyword evidence="3 6" id="KW-0227">DNA damage</keyword>
<dbReference type="NCBIfam" id="TIGR00632">
    <property type="entry name" value="vsr"/>
    <property type="match status" value="1"/>
</dbReference>
<accession>A0ABV7HPE6</accession>
<dbReference type="InterPro" id="IPR004603">
    <property type="entry name" value="DNA_mismatch_endonuc_vsr"/>
</dbReference>